<dbReference type="Pfam" id="PF07859">
    <property type="entry name" value="Abhydrolase_3"/>
    <property type="match status" value="1"/>
</dbReference>
<dbReference type="SUPFAM" id="SSF53474">
    <property type="entry name" value="alpha/beta-Hydrolases"/>
    <property type="match status" value="1"/>
</dbReference>
<accession>K2RGW7</accession>
<dbReference type="AlphaFoldDB" id="K2RGW7"/>
<dbReference type="Proteomes" id="UP000007129">
    <property type="component" value="Unassembled WGS sequence"/>
</dbReference>
<comment type="caution">
    <text evidence="3">The sequence shown here is derived from an EMBL/GenBank/DDBJ whole genome shotgun (WGS) entry which is preliminary data.</text>
</comment>
<proteinExistence type="predicted"/>
<dbReference type="InterPro" id="IPR013094">
    <property type="entry name" value="AB_hydrolase_3"/>
</dbReference>
<dbReference type="InterPro" id="IPR050300">
    <property type="entry name" value="GDXG_lipolytic_enzyme"/>
</dbReference>
<sequence>MPKNGVINPIHPTVLPFLDPAFIDLYNKHMGVLPAEPPPLEKARIAYSNYCSFVKTPPAEVGKVWDSTVPGHGDNVEIKIKVYEPEGTGPFPVHLNFHGGGWALGDLGTDAQILSHVCKNASVAIIDVEYRLVPENAFPTGLLDSFAALKHVYTHGQERFGIDPDRISLGGSSAGGNVALVLAHLARDAAIPLKLVTVGVPVVYDWRACSNTADSPFPSVREMELAPTLNWEKLKHFDNLKWASLSDDLGTRAKQMQDVSWFANALEAPNFEKLPKTVIYTAECDPLRDEGEAYARKLVEAGTEVTVKRFKGVPHHFMHMNKALEQGQDFIDMTSREIRHALHNL</sequence>
<organism evidence="3 4">
    <name type="scientific">Macrophomina phaseolina (strain MS6)</name>
    <name type="common">Charcoal rot fungus</name>
    <dbReference type="NCBI Taxonomy" id="1126212"/>
    <lineage>
        <taxon>Eukaryota</taxon>
        <taxon>Fungi</taxon>
        <taxon>Dikarya</taxon>
        <taxon>Ascomycota</taxon>
        <taxon>Pezizomycotina</taxon>
        <taxon>Dothideomycetes</taxon>
        <taxon>Dothideomycetes incertae sedis</taxon>
        <taxon>Botryosphaeriales</taxon>
        <taxon>Botryosphaeriaceae</taxon>
        <taxon>Macrophomina</taxon>
    </lineage>
</organism>
<dbReference type="PANTHER" id="PTHR48081">
    <property type="entry name" value="AB HYDROLASE SUPERFAMILY PROTEIN C4A8.06C"/>
    <property type="match status" value="1"/>
</dbReference>
<dbReference type="InterPro" id="IPR029058">
    <property type="entry name" value="AB_hydrolase_fold"/>
</dbReference>
<evidence type="ECO:0000313" key="3">
    <source>
        <dbReference type="EMBL" id="EKG12112.1"/>
    </source>
</evidence>
<evidence type="ECO:0000256" key="1">
    <source>
        <dbReference type="ARBA" id="ARBA00022801"/>
    </source>
</evidence>
<dbReference type="EMBL" id="AHHD01000458">
    <property type="protein sequence ID" value="EKG12112.1"/>
    <property type="molecule type" value="Genomic_DNA"/>
</dbReference>
<protein>
    <submittedName>
        <fullName evidence="3">Alpha/beta hydrolase fold-3</fullName>
    </submittedName>
</protein>
<gene>
    <name evidence="3" type="ORF">MPH_10742</name>
</gene>
<dbReference type="HOGENOM" id="CLU_012494_6_2_1"/>
<name>K2RGW7_MACPH</name>
<evidence type="ECO:0000259" key="2">
    <source>
        <dbReference type="Pfam" id="PF07859"/>
    </source>
</evidence>
<dbReference type="VEuPathDB" id="FungiDB:MPH_10742"/>
<dbReference type="PANTHER" id="PTHR48081:SF8">
    <property type="entry name" value="ALPHA_BETA HYDROLASE FOLD-3 DOMAIN-CONTAINING PROTEIN-RELATED"/>
    <property type="match status" value="1"/>
</dbReference>
<dbReference type="OrthoDB" id="408631at2759"/>
<dbReference type="STRING" id="1126212.K2RGW7"/>
<dbReference type="InParanoid" id="K2RGW7"/>
<dbReference type="GO" id="GO:0016787">
    <property type="term" value="F:hydrolase activity"/>
    <property type="evidence" value="ECO:0007669"/>
    <property type="project" value="UniProtKB-KW"/>
</dbReference>
<feature type="domain" description="Alpha/beta hydrolase fold-3" evidence="2">
    <location>
        <begin position="95"/>
        <end position="318"/>
    </location>
</feature>
<dbReference type="eggNOG" id="KOG1515">
    <property type="taxonomic scope" value="Eukaryota"/>
</dbReference>
<dbReference type="Gene3D" id="3.40.50.1820">
    <property type="entry name" value="alpha/beta hydrolase"/>
    <property type="match status" value="1"/>
</dbReference>
<keyword evidence="1 3" id="KW-0378">Hydrolase</keyword>
<reference evidence="3 4" key="1">
    <citation type="journal article" date="2012" name="BMC Genomics">
        <title>Tools to kill: Genome of one of the most destructive plant pathogenic fungi Macrophomina phaseolina.</title>
        <authorList>
            <person name="Islam M.S."/>
            <person name="Haque M.S."/>
            <person name="Islam M.M."/>
            <person name="Emdad E.M."/>
            <person name="Halim A."/>
            <person name="Hossen Q.M.M."/>
            <person name="Hossain M.Z."/>
            <person name="Ahmed B."/>
            <person name="Rahim S."/>
            <person name="Rahman M.S."/>
            <person name="Alam M.M."/>
            <person name="Hou S."/>
            <person name="Wan X."/>
            <person name="Saito J.A."/>
            <person name="Alam M."/>
        </authorList>
    </citation>
    <scope>NUCLEOTIDE SEQUENCE [LARGE SCALE GENOMIC DNA]</scope>
    <source>
        <strain evidence="3 4">MS6</strain>
    </source>
</reference>
<evidence type="ECO:0000313" key="4">
    <source>
        <dbReference type="Proteomes" id="UP000007129"/>
    </source>
</evidence>